<dbReference type="AlphaFoldDB" id="A0A5J5KWK1"/>
<dbReference type="OrthoDB" id="5465390at2"/>
<sequence>MMLDTAFERIPGDIGNPESFDYPVVLQVVPGASVERALGGQDDVLADLFAEHAQRLVDSGVRAITTSCGFLARYQKALASRIAVNFASSALCLLPDVGRHYGAVGVITADRSRLGEAHFLGCGAAPPEAIIGMEDRPHFRSSILRQETRLSADRIREETVAAALQLQKEHPQLDVILLECTNLPPYRRDVEHATGLPVVDALTLSDALAGHRSPPWR</sequence>
<evidence type="ECO:0000313" key="2">
    <source>
        <dbReference type="Proteomes" id="UP000325957"/>
    </source>
</evidence>
<name>A0A5J5KWK1_9MICC</name>
<comment type="caution">
    <text evidence="1">The sequence shown here is derived from an EMBL/GenBank/DDBJ whole genome shotgun (WGS) entry which is preliminary data.</text>
</comment>
<protein>
    <submittedName>
        <fullName evidence="1">Aspartate/glutamate racemase family protein</fullName>
    </submittedName>
</protein>
<proteinExistence type="predicted"/>
<evidence type="ECO:0000313" key="1">
    <source>
        <dbReference type="EMBL" id="KAA9394053.1"/>
    </source>
</evidence>
<keyword evidence="2" id="KW-1185">Reference proteome</keyword>
<gene>
    <name evidence="1" type="ORF">FCK90_09085</name>
</gene>
<organism evidence="1 2">
    <name type="scientific">Kocuria coralli</name>
    <dbReference type="NCBI Taxonomy" id="1461025"/>
    <lineage>
        <taxon>Bacteria</taxon>
        <taxon>Bacillati</taxon>
        <taxon>Actinomycetota</taxon>
        <taxon>Actinomycetes</taxon>
        <taxon>Micrococcales</taxon>
        <taxon>Micrococcaceae</taxon>
        <taxon>Kocuria</taxon>
    </lineage>
</organism>
<dbReference type="EMBL" id="SZWF01000010">
    <property type="protein sequence ID" value="KAA9394053.1"/>
    <property type="molecule type" value="Genomic_DNA"/>
</dbReference>
<accession>A0A5J5KWK1</accession>
<dbReference type="RefSeq" id="WP_158033986.1">
    <property type="nucleotide sequence ID" value="NZ_ML708618.1"/>
</dbReference>
<reference evidence="1 2" key="1">
    <citation type="submission" date="2019-05" db="EMBL/GenBank/DDBJ databases">
        <title>Kocuria coralli sp. nov., a novel actinobacterium isolated from coral reef seawater.</title>
        <authorList>
            <person name="Li J."/>
        </authorList>
    </citation>
    <scope>NUCLEOTIDE SEQUENCE [LARGE SCALE GENOMIC DNA]</scope>
    <source>
        <strain evidence="1 2">SCSIO 13007</strain>
    </source>
</reference>
<dbReference type="Proteomes" id="UP000325957">
    <property type="component" value="Unassembled WGS sequence"/>
</dbReference>